<dbReference type="EMBL" id="AP015041">
    <property type="protein sequence ID" value="BAT96308.1"/>
    <property type="molecule type" value="Genomic_DNA"/>
</dbReference>
<name>A0A0S3STY9_PHAAN</name>
<dbReference type="GO" id="GO:0009941">
    <property type="term" value="C:chloroplast envelope"/>
    <property type="evidence" value="ECO:0007669"/>
    <property type="project" value="UniProtKB-SubCell"/>
</dbReference>
<evidence type="ECO:0000256" key="6">
    <source>
        <dbReference type="ARBA" id="ARBA00022528"/>
    </source>
</evidence>
<feature type="transmembrane region" description="Helical" evidence="14">
    <location>
        <begin position="253"/>
        <end position="279"/>
    </location>
</feature>
<feature type="transmembrane region" description="Helical" evidence="14">
    <location>
        <begin position="152"/>
        <end position="174"/>
    </location>
</feature>
<evidence type="ECO:0000256" key="10">
    <source>
        <dbReference type="ARBA" id="ARBA00022989"/>
    </source>
</evidence>
<feature type="transmembrane region" description="Helical" evidence="14">
    <location>
        <begin position="213"/>
        <end position="233"/>
    </location>
</feature>
<evidence type="ECO:0000256" key="9">
    <source>
        <dbReference type="ARBA" id="ARBA00022946"/>
    </source>
</evidence>
<dbReference type="PANTHER" id="PTHR18640:SF10">
    <property type="entry name" value="SODIUM_METABOLITE COTRANSPORTER BASS4, CHLOROPLASTIC-RELATED"/>
    <property type="match status" value="1"/>
</dbReference>
<evidence type="ECO:0000256" key="2">
    <source>
        <dbReference type="ARBA" id="ARBA00004119"/>
    </source>
</evidence>
<dbReference type="Gene3D" id="1.20.1530.20">
    <property type="match status" value="1"/>
</dbReference>
<proteinExistence type="inferred from homology"/>
<evidence type="ECO:0000256" key="8">
    <source>
        <dbReference type="ARBA" id="ARBA00022692"/>
    </source>
</evidence>
<dbReference type="PANTHER" id="PTHR18640">
    <property type="entry name" value="SOLUTE CARRIER FAMILY 10 MEMBER 7"/>
    <property type="match status" value="1"/>
</dbReference>
<feature type="transmembrane region" description="Helical" evidence="14">
    <location>
        <begin position="300"/>
        <end position="319"/>
    </location>
</feature>
<evidence type="ECO:0000256" key="13">
    <source>
        <dbReference type="ARBA" id="ARBA00076034"/>
    </source>
</evidence>
<sequence>MFASASSQLLFRVQSLHSTEPMAHSLTLSRFPATISSSFHRHHYAVKPLTLRSVSRRFKPALIRACDRSQQIGGNGSKGTKELSWLEPILKFARSNVLPLALVSAVTLGLTYPSLGCAADKFNVSKVGPFGIFVISGLMLRSEEIGAAVEAWPVGLFGLVSILFLTPYFSRIILQIQLQPQEFVTGLAIFSCMPTTLSSGVALTQLAGGNSALALAMTVISNLLGIMIIPLSITKFVAAGVGVTLPIKQLFNSLVLTILIPLILGKFLKSILIFFVALNGQVLRESFKGVADFVDKNRKLFSLISALFLSLVPWIQVSRSRPLLLKLKPDVFLIAIGLGTLLHLSLLVFNTIAVRSLSVISGGRNSIFSREENASALVLVASQKTLPVMVAVIEPLQGAFGESGLLVLPCVAAHLNQIIVDSFIVNFLRSRDNSNNVKVA</sequence>
<comment type="function">
    <text evidence="1">May function as sodium-coupled metabolite transporter across the chloroplast envelope.</text>
</comment>
<protein>
    <recommendedName>
        <fullName evidence="12">Probable sodium/metabolite cotransporter BASS4, chloroplastic</fullName>
    </recommendedName>
    <alternativeName>
        <fullName evidence="13">Bile acid-sodium symporter family protein 4</fullName>
    </alternativeName>
</protein>
<evidence type="ECO:0000256" key="14">
    <source>
        <dbReference type="SAM" id="Phobius"/>
    </source>
</evidence>
<dbReference type="FunFam" id="1.20.1530.20:FF:000021">
    <property type="entry name" value="Probable sodium/metabolite cotransporter BASS4, chloroplastic"/>
    <property type="match status" value="1"/>
</dbReference>
<keyword evidence="16" id="KW-1185">Reference proteome</keyword>
<reference evidence="15 16" key="1">
    <citation type="journal article" date="2015" name="Sci. Rep.">
        <title>The power of single molecule real-time sequencing technology in the de novo assembly of a eukaryotic genome.</title>
        <authorList>
            <person name="Sakai H."/>
            <person name="Naito K."/>
            <person name="Ogiso-Tanaka E."/>
            <person name="Takahashi Y."/>
            <person name="Iseki K."/>
            <person name="Muto C."/>
            <person name="Satou K."/>
            <person name="Teruya K."/>
            <person name="Shiroma A."/>
            <person name="Shimoji M."/>
            <person name="Hirano T."/>
            <person name="Itoh T."/>
            <person name="Kaga A."/>
            <person name="Tomooka N."/>
        </authorList>
    </citation>
    <scope>NUCLEOTIDE SEQUENCE [LARGE SCALE GENOMIC DNA]</scope>
    <source>
        <strain evidence="16">cv. Shumari</strain>
    </source>
</reference>
<organism evidence="15 16">
    <name type="scientific">Vigna angularis var. angularis</name>
    <dbReference type="NCBI Taxonomy" id="157739"/>
    <lineage>
        <taxon>Eukaryota</taxon>
        <taxon>Viridiplantae</taxon>
        <taxon>Streptophyta</taxon>
        <taxon>Embryophyta</taxon>
        <taxon>Tracheophyta</taxon>
        <taxon>Spermatophyta</taxon>
        <taxon>Magnoliopsida</taxon>
        <taxon>eudicotyledons</taxon>
        <taxon>Gunneridae</taxon>
        <taxon>Pentapetalae</taxon>
        <taxon>rosids</taxon>
        <taxon>fabids</taxon>
        <taxon>Fabales</taxon>
        <taxon>Fabaceae</taxon>
        <taxon>Papilionoideae</taxon>
        <taxon>50 kb inversion clade</taxon>
        <taxon>NPAAA clade</taxon>
        <taxon>indigoferoid/millettioid clade</taxon>
        <taxon>Phaseoleae</taxon>
        <taxon>Vigna</taxon>
    </lineage>
</organism>
<feature type="transmembrane region" description="Helical" evidence="14">
    <location>
        <begin position="331"/>
        <end position="353"/>
    </location>
</feature>
<evidence type="ECO:0000313" key="15">
    <source>
        <dbReference type="EMBL" id="BAT96308.1"/>
    </source>
</evidence>
<evidence type="ECO:0000256" key="5">
    <source>
        <dbReference type="ARBA" id="ARBA00022448"/>
    </source>
</evidence>
<keyword evidence="7" id="KW-0934">Plastid</keyword>
<evidence type="ECO:0000256" key="7">
    <source>
        <dbReference type="ARBA" id="ARBA00022640"/>
    </source>
</evidence>
<keyword evidence="9" id="KW-0809">Transit peptide</keyword>
<comment type="subcellular location">
    <subcellularLocation>
        <location evidence="3">Membrane</location>
        <topology evidence="3">Multi-pass membrane protein</topology>
    </subcellularLocation>
    <subcellularLocation>
        <location evidence="2">Plastid</location>
        <location evidence="2">Chloroplast envelope</location>
    </subcellularLocation>
</comment>
<evidence type="ECO:0000256" key="3">
    <source>
        <dbReference type="ARBA" id="ARBA00004141"/>
    </source>
</evidence>
<evidence type="ECO:0000256" key="4">
    <source>
        <dbReference type="ARBA" id="ARBA00006528"/>
    </source>
</evidence>
<dbReference type="AlphaFoldDB" id="A0A0S3STY9"/>
<keyword evidence="11 14" id="KW-0472">Membrane</keyword>
<keyword evidence="5" id="KW-0813">Transport</keyword>
<dbReference type="Pfam" id="PF13593">
    <property type="entry name" value="SBF_like"/>
    <property type="match status" value="1"/>
</dbReference>
<accession>A0A0S3STY9</accession>
<keyword evidence="8 14" id="KW-0812">Transmembrane</keyword>
<dbReference type="InterPro" id="IPR016833">
    <property type="entry name" value="Put_Na-Bile_cotransptr"/>
</dbReference>
<comment type="similarity">
    <text evidence="4">Belongs to the bile acid:sodium symporter (BASS) (TC 2.A.28) family.</text>
</comment>
<dbReference type="GO" id="GO:0016020">
    <property type="term" value="C:membrane"/>
    <property type="evidence" value="ECO:0007669"/>
    <property type="project" value="UniProtKB-SubCell"/>
</dbReference>
<evidence type="ECO:0000256" key="1">
    <source>
        <dbReference type="ARBA" id="ARBA00003198"/>
    </source>
</evidence>
<evidence type="ECO:0000313" key="16">
    <source>
        <dbReference type="Proteomes" id="UP000291084"/>
    </source>
</evidence>
<gene>
    <name evidence="15" type="primary">Vigan.08G322400</name>
    <name evidence="15" type="ORF">VIGAN_08322400</name>
</gene>
<keyword evidence="6" id="KW-0150">Chloroplast</keyword>
<evidence type="ECO:0000256" key="12">
    <source>
        <dbReference type="ARBA" id="ARBA00067138"/>
    </source>
</evidence>
<dbReference type="OrthoDB" id="188035at2759"/>
<dbReference type="Proteomes" id="UP000291084">
    <property type="component" value="Chromosome 8"/>
</dbReference>
<evidence type="ECO:0000256" key="11">
    <source>
        <dbReference type="ARBA" id="ARBA00023136"/>
    </source>
</evidence>
<keyword evidence="10 14" id="KW-1133">Transmembrane helix</keyword>
<dbReference type="InterPro" id="IPR038770">
    <property type="entry name" value="Na+/solute_symporter_sf"/>
</dbReference>